<protein>
    <submittedName>
        <fullName evidence="1">Uncharacterized protein</fullName>
    </submittedName>
</protein>
<reference evidence="1 2" key="1">
    <citation type="submission" date="2023-01" db="EMBL/GenBank/DDBJ databases">
        <title>Analysis of 21 Apiospora genomes using comparative genomics revels a genus with tremendous synthesis potential of carbohydrate active enzymes and secondary metabolites.</title>
        <authorList>
            <person name="Sorensen T."/>
        </authorList>
    </citation>
    <scope>NUCLEOTIDE SEQUENCE [LARGE SCALE GENOMIC DNA]</scope>
    <source>
        <strain evidence="1 2">CBS 117206</strain>
    </source>
</reference>
<evidence type="ECO:0000313" key="2">
    <source>
        <dbReference type="Proteomes" id="UP001392437"/>
    </source>
</evidence>
<gene>
    <name evidence="1" type="ORF">PG999_007636</name>
</gene>
<proteinExistence type="predicted"/>
<dbReference type="Proteomes" id="UP001392437">
    <property type="component" value="Unassembled WGS sequence"/>
</dbReference>
<name>A0AAW0QNJ7_9PEZI</name>
<sequence>MLNSCTVHTTGAVETHCSIINDAILAITPQTHYDKPSCLMHNLGGRPNPHRERAAALEADPNLMIRQLGYFQSNLNVRGHVAVFSGLDTVSAFLV</sequence>
<evidence type="ECO:0000313" key="1">
    <source>
        <dbReference type="EMBL" id="KAK8109499.1"/>
    </source>
</evidence>
<dbReference type="EMBL" id="JAQQWP010000007">
    <property type="protein sequence ID" value="KAK8109499.1"/>
    <property type="molecule type" value="Genomic_DNA"/>
</dbReference>
<organism evidence="1 2">
    <name type="scientific">Apiospora kogelbergensis</name>
    <dbReference type="NCBI Taxonomy" id="1337665"/>
    <lineage>
        <taxon>Eukaryota</taxon>
        <taxon>Fungi</taxon>
        <taxon>Dikarya</taxon>
        <taxon>Ascomycota</taxon>
        <taxon>Pezizomycotina</taxon>
        <taxon>Sordariomycetes</taxon>
        <taxon>Xylariomycetidae</taxon>
        <taxon>Amphisphaeriales</taxon>
        <taxon>Apiosporaceae</taxon>
        <taxon>Apiospora</taxon>
    </lineage>
</organism>
<comment type="caution">
    <text evidence="1">The sequence shown here is derived from an EMBL/GenBank/DDBJ whole genome shotgun (WGS) entry which is preliminary data.</text>
</comment>
<dbReference type="AlphaFoldDB" id="A0AAW0QNJ7"/>
<accession>A0AAW0QNJ7</accession>
<keyword evidence="2" id="KW-1185">Reference proteome</keyword>